<dbReference type="Gene3D" id="1.10.630.10">
    <property type="entry name" value="Cytochrome P450"/>
    <property type="match status" value="1"/>
</dbReference>
<feature type="region of interest" description="Disordered" evidence="4">
    <location>
        <begin position="495"/>
        <end position="524"/>
    </location>
</feature>
<organism evidence="6 7">
    <name type="scientific">Apodospora peruviana</name>
    <dbReference type="NCBI Taxonomy" id="516989"/>
    <lineage>
        <taxon>Eukaryota</taxon>
        <taxon>Fungi</taxon>
        <taxon>Dikarya</taxon>
        <taxon>Ascomycota</taxon>
        <taxon>Pezizomycotina</taxon>
        <taxon>Sordariomycetes</taxon>
        <taxon>Sordariomycetidae</taxon>
        <taxon>Sordariales</taxon>
        <taxon>Lasiosphaeriaceae</taxon>
        <taxon>Apodospora</taxon>
    </lineage>
</organism>
<evidence type="ECO:0000256" key="1">
    <source>
        <dbReference type="ARBA" id="ARBA00022723"/>
    </source>
</evidence>
<dbReference type="InterPro" id="IPR002401">
    <property type="entry name" value="Cyt_P450_E_grp-I"/>
</dbReference>
<keyword evidence="5" id="KW-0812">Transmembrane</keyword>
<feature type="transmembrane region" description="Helical" evidence="5">
    <location>
        <begin position="912"/>
        <end position="934"/>
    </location>
</feature>
<feature type="transmembrane region" description="Helical" evidence="5">
    <location>
        <begin position="828"/>
        <end position="852"/>
    </location>
</feature>
<keyword evidence="1 3" id="KW-0479">Metal-binding</keyword>
<reference evidence="6" key="1">
    <citation type="journal article" date="2023" name="Mol. Phylogenet. Evol.">
        <title>Genome-scale phylogeny and comparative genomics of the fungal order Sordariales.</title>
        <authorList>
            <person name="Hensen N."/>
            <person name="Bonometti L."/>
            <person name="Westerberg I."/>
            <person name="Brannstrom I.O."/>
            <person name="Guillou S."/>
            <person name="Cros-Aarteil S."/>
            <person name="Calhoun S."/>
            <person name="Haridas S."/>
            <person name="Kuo A."/>
            <person name="Mondo S."/>
            <person name="Pangilinan J."/>
            <person name="Riley R."/>
            <person name="LaButti K."/>
            <person name="Andreopoulos B."/>
            <person name="Lipzen A."/>
            <person name="Chen C."/>
            <person name="Yan M."/>
            <person name="Daum C."/>
            <person name="Ng V."/>
            <person name="Clum A."/>
            <person name="Steindorff A."/>
            <person name="Ohm R.A."/>
            <person name="Martin F."/>
            <person name="Silar P."/>
            <person name="Natvig D.O."/>
            <person name="Lalanne C."/>
            <person name="Gautier V."/>
            <person name="Ament-Velasquez S.L."/>
            <person name="Kruys A."/>
            <person name="Hutchinson M.I."/>
            <person name="Powell A.J."/>
            <person name="Barry K."/>
            <person name="Miller A.N."/>
            <person name="Grigoriev I.V."/>
            <person name="Debuchy R."/>
            <person name="Gladieux P."/>
            <person name="Hiltunen Thoren M."/>
            <person name="Johannesson H."/>
        </authorList>
    </citation>
    <scope>NUCLEOTIDE SEQUENCE</scope>
    <source>
        <strain evidence="6">CBS 118394</strain>
    </source>
</reference>
<keyword evidence="2 3" id="KW-0408">Iron</keyword>
<dbReference type="PRINTS" id="PR00385">
    <property type="entry name" value="P450"/>
</dbReference>
<dbReference type="CDD" id="cd11070">
    <property type="entry name" value="CYP56-like"/>
    <property type="match status" value="1"/>
</dbReference>
<dbReference type="InterPro" id="IPR017972">
    <property type="entry name" value="Cyt_P450_CS"/>
</dbReference>
<gene>
    <name evidence="6" type="ORF">B0H66DRAFT_470867</name>
</gene>
<dbReference type="GO" id="GO:0016705">
    <property type="term" value="F:oxidoreductase activity, acting on paired donors, with incorporation or reduction of molecular oxygen"/>
    <property type="evidence" value="ECO:0007669"/>
    <property type="project" value="InterPro"/>
</dbReference>
<dbReference type="PROSITE" id="PS00086">
    <property type="entry name" value="CYTOCHROME_P450"/>
    <property type="match status" value="1"/>
</dbReference>
<comment type="caution">
    <text evidence="6">The sequence shown here is derived from an EMBL/GenBank/DDBJ whole genome shotgun (WGS) entry which is preliminary data.</text>
</comment>
<keyword evidence="3" id="KW-0349">Heme</keyword>
<dbReference type="GO" id="GO:0016020">
    <property type="term" value="C:membrane"/>
    <property type="evidence" value="ECO:0007669"/>
    <property type="project" value="TreeGrafter"/>
</dbReference>
<dbReference type="InterPro" id="IPR036396">
    <property type="entry name" value="Cyt_P450_sf"/>
</dbReference>
<evidence type="ECO:0000313" key="7">
    <source>
        <dbReference type="Proteomes" id="UP001283341"/>
    </source>
</evidence>
<dbReference type="InterPro" id="IPR001128">
    <property type="entry name" value="Cyt_P450"/>
</dbReference>
<evidence type="ECO:0000313" key="6">
    <source>
        <dbReference type="EMBL" id="KAK3326364.1"/>
    </source>
</evidence>
<dbReference type="PRINTS" id="PR00463">
    <property type="entry name" value="EP450I"/>
</dbReference>
<dbReference type="AlphaFoldDB" id="A0AAE0IK01"/>
<feature type="transmembrane region" description="Helical" evidence="5">
    <location>
        <begin position="873"/>
        <end position="892"/>
    </location>
</feature>
<feature type="region of interest" description="Disordered" evidence="4">
    <location>
        <begin position="687"/>
        <end position="706"/>
    </location>
</feature>
<name>A0AAE0IK01_9PEZI</name>
<evidence type="ECO:0000256" key="2">
    <source>
        <dbReference type="ARBA" id="ARBA00023004"/>
    </source>
</evidence>
<accession>A0AAE0IK01</accession>
<dbReference type="GO" id="GO:0005506">
    <property type="term" value="F:iron ion binding"/>
    <property type="evidence" value="ECO:0007669"/>
    <property type="project" value="InterPro"/>
</dbReference>
<feature type="transmembrane region" description="Helical" evidence="5">
    <location>
        <begin position="204"/>
        <end position="223"/>
    </location>
</feature>
<keyword evidence="5" id="KW-1133">Transmembrane helix</keyword>
<reference evidence="6" key="2">
    <citation type="submission" date="2023-06" db="EMBL/GenBank/DDBJ databases">
        <authorList>
            <consortium name="Lawrence Berkeley National Laboratory"/>
            <person name="Haridas S."/>
            <person name="Hensen N."/>
            <person name="Bonometti L."/>
            <person name="Westerberg I."/>
            <person name="Brannstrom I.O."/>
            <person name="Guillou S."/>
            <person name="Cros-Aarteil S."/>
            <person name="Calhoun S."/>
            <person name="Kuo A."/>
            <person name="Mondo S."/>
            <person name="Pangilinan J."/>
            <person name="Riley R."/>
            <person name="Labutti K."/>
            <person name="Andreopoulos B."/>
            <person name="Lipzen A."/>
            <person name="Chen C."/>
            <person name="Yanf M."/>
            <person name="Daum C."/>
            <person name="Ng V."/>
            <person name="Clum A."/>
            <person name="Steindorff A."/>
            <person name="Ohm R."/>
            <person name="Martin F."/>
            <person name="Silar P."/>
            <person name="Natvig D."/>
            <person name="Lalanne C."/>
            <person name="Gautier V."/>
            <person name="Ament-Velasquez S.L."/>
            <person name="Kruys A."/>
            <person name="Hutchinson M.I."/>
            <person name="Powell A.J."/>
            <person name="Barry K."/>
            <person name="Miller A.N."/>
            <person name="Grigoriev I.V."/>
            <person name="Debuchy R."/>
            <person name="Gladieux P."/>
            <person name="Thoren M.H."/>
            <person name="Johannesson H."/>
        </authorList>
    </citation>
    <scope>NUCLEOTIDE SEQUENCE</scope>
    <source>
        <strain evidence="6">CBS 118394</strain>
    </source>
</reference>
<feature type="binding site" description="axial binding residue" evidence="3">
    <location>
        <position position="546"/>
    </location>
    <ligand>
        <name>heme</name>
        <dbReference type="ChEBI" id="CHEBI:30413"/>
    </ligand>
    <ligandPart>
        <name>Fe</name>
        <dbReference type="ChEBI" id="CHEBI:18248"/>
    </ligandPart>
</feature>
<dbReference type="GO" id="GO:0020037">
    <property type="term" value="F:heme binding"/>
    <property type="evidence" value="ECO:0007669"/>
    <property type="project" value="InterPro"/>
</dbReference>
<protein>
    <submittedName>
        <fullName evidence="6">Cytochrome P450</fullName>
    </submittedName>
</protein>
<evidence type="ECO:0000256" key="4">
    <source>
        <dbReference type="SAM" id="MobiDB-lite"/>
    </source>
</evidence>
<evidence type="ECO:0000256" key="5">
    <source>
        <dbReference type="SAM" id="Phobius"/>
    </source>
</evidence>
<dbReference type="PANTHER" id="PTHR41807">
    <property type="entry name" value="GLUTATHIONE TRANSFERASE 3"/>
    <property type="match status" value="1"/>
</dbReference>
<dbReference type="GO" id="GO:0004497">
    <property type="term" value="F:monooxygenase activity"/>
    <property type="evidence" value="ECO:0007669"/>
    <property type="project" value="InterPro"/>
</dbReference>
<feature type="compositionally biased region" description="Acidic residues" evidence="4">
    <location>
        <begin position="500"/>
        <end position="515"/>
    </location>
</feature>
<feature type="transmembrane region" description="Helical" evidence="5">
    <location>
        <begin position="6"/>
        <end position="24"/>
    </location>
</feature>
<dbReference type="EMBL" id="JAUEDM010000002">
    <property type="protein sequence ID" value="KAK3326364.1"/>
    <property type="molecule type" value="Genomic_DNA"/>
</dbReference>
<keyword evidence="7" id="KW-1185">Reference proteome</keyword>
<dbReference type="InterPro" id="IPR038872">
    <property type="entry name" value="Put_GTT3"/>
</dbReference>
<evidence type="ECO:0000256" key="3">
    <source>
        <dbReference type="PIRSR" id="PIRSR602401-1"/>
    </source>
</evidence>
<dbReference type="PANTHER" id="PTHR41807:SF1">
    <property type="entry name" value="GLUTATHIONE TRANSFERASE 3"/>
    <property type="match status" value="1"/>
</dbReference>
<keyword evidence="5" id="KW-0472">Membrane</keyword>
<proteinExistence type="predicted"/>
<dbReference type="SUPFAM" id="SSF48264">
    <property type="entry name" value="Cytochrome P450"/>
    <property type="match status" value="1"/>
</dbReference>
<dbReference type="Pfam" id="PF00067">
    <property type="entry name" value="p450"/>
    <property type="match status" value="2"/>
</dbReference>
<sequence>MVSSIFVAGAALVVWFIYSVFSGYRRNILKARKTDIQYLIVPAHPFNPLWQITYKLWVPLIKLLPKSCWEDWMFIMIPNWEYDTRQQHFERLGTESFIILSPWDMSLFTNSAELIHQITCRREAFIKDTARYGVLNLFGLNILTTDGAVWRMHRKTTSASFNEKNAAHTFAEAINQTNGLMSIYFGSEGQTRSTKTITTLEKDVMTWALNIIGYVGFGLRLLWPGQKPAKDADPKTVKYGSVDPPPGFTMSFGQSLGIVLERIIALLVIPWPILRILPFHFAKEVWAAKEDYVKYMEEFLRLKIDDAKQGNKEKEGMDIMGQLARSSYAVDASKKDGGKLKDSEIIGNAFIMSVAGHETTANTVHFTLVYLAMNPAAQRRLQQDIDGLFKGAEPATWDYDKVVNPMLASYIGACINETLRLIPPVTQMPKMVSPDSDQVVTIDGNKHVLPAGMSITLVSLCVQRNPHWWPTKTSVRTGASTDLDDYLPERWYRATKTEESGEELDQEEETEEGGDEGGYQGSNTSAAMYRPVRGSFIPFSDGPRSCLGRRIAMVEMIAALAVIFQKFSIELAVDEWATDEEVEKMSAEEKRTVYTKAQRKATETLDKATTILTLKLNDGIYVPVSYESLRKSDLELQLDEFLADNASQFQSDPKFASYYTSRARTAGSPVKKDPELKVVRRRATKAAEEIVASPDDDDDSSPSTAVASATNALIQTPGRALSLASRIPLPPTPADIAQAVDRRTLAVRERVTSLYEESGITERTQATRESLSTVTSVLFAIAAFELYYLRPELLPNRYAFTVPAIKALGTNDYPVFIPDMFNLLTSSFWSPALTWAFTSIVLPSLFGYFFNLSAGNAGTHGGRGRPRSGYTEYTVDPLTFSIVKGLITYVVYAQGATLGGWIDPDAVSRINLALYSGWKGVLVGSGVAGLAAIYDAALKK</sequence>
<comment type="cofactor">
    <cofactor evidence="3">
        <name>heme</name>
        <dbReference type="ChEBI" id="CHEBI:30413"/>
    </cofactor>
</comment>
<dbReference type="Proteomes" id="UP001283341">
    <property type="component" value="Unassembled WGS sequence"/>
</dbReference>